<comment type="caution">
    <text evidence="1">The sequence shown here is derived from an EMBL/GenBank/DDBJ whole genome shotgun (WGS) entry which is preliminary data.</text>
</comment>
<name>A0ABP5QWG6_9ACTN</name>
<dbReference type="PANTHER" id="PTHR35526:SF3">
    <property type="entry name" value="ANTI-SIGMA-F FACTOR RSBW"/>
    <property type="match status" value="1"/>
</dbReference>
<evidence type="ECO:0000313" key="2">
    <source>
        <dbReference type="Proteomes" id="UP001500305"/>
    </source>
</evidence>
<proteinExistence type="predicted"/>
<dbReference type="EMBL" id="BAAATR010000011">
    <property type="protein sequence ID" value="GAA2245665.1"/>
    <property type="molecule type" value="Genomic_DNA"/>
</dbReference>
<evidence type="ECO:0000313" key="1">
    <source>
        <dbReference type="EMBL" id="GAA2245665.1"/>
    </source>
</evidence>
<dbReference type="InterPro" id="IPR036890">
    <property type="entry name" value="HATPase_C_sf"/>
</dbReference>
<dbReference type="RefSeq" id="WP_425557620.1">
    <property type="nucleotide sequence ID" value="NZ_BAAATR010000011.1"/>
</dbReference>
<evidence type="ECO:0008006" key="3">
    <source>
        <dbReference type="Google" id="ProtNLM"/>
    </source>
</evidence>
<keyword evidence="2" id="KW-1185">Reference proteome</keyword>
<dbReference type="PANTHER" id="PTHR35526">
    <property type="entry name" value="ANTI-SIGMA-F FACTOR RSBW-RELATED"/>
    <property type="match status" value="1"/>
</dbReference>
<dbReference type="Proteomes" id="UP001500305">
    <property type="component" value="Unassembled WGS sequence"/>
</dbReference>
<reference evidence="2" key="1">
    <citation type="journal article" date="2019" name="Int. J. Syst. Evol. Microbiol.">
        <title>The Global Catalogue of Microorganisms (GCM) 10K type strain sequencing project: providing services to taxonomists for standard genome sequencing and annotation.</title>
        <authorList>
            <consortium name="The Broad Institute Genomics Platform"/>
            <consortium name="The Broad Institute Genome Sequencing Center for Infectious Disease"/>
            <person name="Wu L."/>
            <person name="Ma J."/>
        </authorList>
    </citation>
    <scope>NUCLEOTIDE SEQUENCE [LARGE SCALE GENOMIC DNA]</scope>
    <source>
        <strain evidence="2">JCM 7356</strain>
    </source>
</reference>
<sequence>MALMVAHAVLVKSGPTSSAMAVPHGPASVAVARRRLRRDLGEREIPDAVIDDAVLILSELLSNSCRYARPLPLLAALDGDGESRESSGAPGVSGTSVNSVTSVADLLDPDLGDGGGILVRWQLHGDGLLGLEVTDGGAATRPLPARPSMTSRGGRGLSIVGQLASDWGVRDEPGQVTVWALLPARVSHVTSARSA</sequence>
<protein>
    <recommendedName>
        <fullName evidence="3">ATP-binding protein</fullName>
    </recommendedName>
</protein>
<dbReference type="CDD" id="cd16936">
    <property type="entry name" value="HATPase_RsbW-like"/>
    <property type="match status" value="1"/>
</dbReference>
<accession>A0ABP5QWG6</accession>
<dbReference type="InterPro" id="IPR050267">
    <property type="entry name" value="Anti-sigma-factor_SerPK"/>
</dbReference>
<dbReference type="Gene3D" id="3.30.565.10">
    <property type="entry name" value="Histidine kinase-like ATPase, C-terminal domain"/>
    <property type="match status" value="1"/>
</dbReference>
<organism evidence="1 2">
    <name type="scientific">Kitasatospora cystarginea</name>
    <dbReference type="NCBI Taxonomy" id="58350"/>
    <lineage>
        <taxon>Bacteria</taxon>
        <taxon>Bacillati</taxon>
        <taxon>Actinomycetota</taxon>
        <taxon>Actinomycetes</taxon>
        <taxon>Kitasatosporales</taxon>
        <taxon>Streptomycetaceae</taxon>
        <taxon>Kitasatospora</taxon>
    </lineage>
</organism>
<dbReference type="SUPFAM" id="SSF55874">
    <property type="entry name" value="ATPase domain of HSP90 chaperone/DNA topoisomerase II/histidine kinase"/>
    <property type="match status" value="1"/>
</dbReference>
<gene>
    <name evidence="1" type="ORF">GCM10010430_29460</name>
</gene>